<keyword evidence="3 10" id="KW-0963">Cytoplasm</keyword>
<keyword evidence="8 10" id="KW-0573">Peptidoglycan synthesis</keyword>
<dbReference type="InterPro" id="IPR011127">
    <property type="entry name" value="Dala_Dala_lig_N"/>
</dbReference>
<accession>A0A1G2DDY8</accession>
<keyword evidence="7 10" id="KW-0133">Cell shape</keyword>
<dbReference type="GO" id="GO:0046872">
    <property type="term" value="F:metal ion binding"/>
    <property type="evidence" value="ECO:0007669"/>
    <property type="project" value="UniProtKB-KW"/>
</dbReference>
<evidence type="ECO:0000256" key="4">
    <source>
        <dbReference type="ARBA" id="ARBA00022598"/>
    </source>
</evidence>
<protein>
    <recommendedName>
        <fullName evidence="10">D-alanine--D-alanine ligase</fullName>
        <ecNumber evidence="10">6.3.2.4</ecNumber>
    </recommendedName>
    <alternativeName>
        <fullName evidence="10">D-Ala-D-Ala ligase</fullName>
    </alternativeName>
    <alternativeName>
        <fullName evidence="10">D-alanylalanine synthetase</fullName>
    </alternativeName>
</protein>
<evidence type="ECO:0000313" key="15">
    <source>
        <dbReference type="Proteomes" id="UP000178636"/>
    </source>
</evidence>
<evidence type="ECO:0000256" key="7">
    <source>
        <dbReference type="ARBA" id="ARBA00022960"/>
    </source>
</evidence>
<feature type="binding site" evidence="11">
    <location>
        <position position="283"/>
    </location>
    <ligand>
        <name>Mg(2+)</name>
        <dbReference type="ChEBI" id="CHEBI:18420"/>
        <label>2</label>
    </ligand>
</feature>
<feature type="binding site" evidence="11">
    <location>
        <position position="281"/>
    </location>
    <ligand>
        <name>Mg(2+)</name>
        <dbReference type="ChEBI" id="CHEBI:18420"/>
        <label>2</label>
    </ligand>
</feature>
<feature type="binding site" evidence="11">
    <location>
        <position position="269"/>
    </location>
    <ligand>
        <name>Mg(2+)</name>
        <dbReference type="ChEBI" id="CHEBI:18420"/>
        <label>1</label>
    </ligand>
</feature>
<evidence type="ECO:0000256" key="3">
    <source>
        <dbReference type="ARBA" id="ARBA00022490"/>
    </source>
</evidence>
<dbReference type="Pfam" id="PF01820">
    <property type="entry name" value="Dala_Dala_lig_N"/>
    <property type="match status" value="2"/>
</dbReference>
<dbReference type="EMBL" id="MHLO01000037">
    <property type="protein sequence ID" value="OGZ11161.1"/>
    <property type="molecule type" value="Genomic_DNA"/>
</dbReference>
<evidence type="ECO:0000313" key="14">
    <source>
        <dbReference type="EMBL" id="OGZ11161.1"/>
    </source>
</evidence>
<dbReference type="PIRSF" id="PIRSF039102">
    <property type="entry name" value="Ddl/VanB"/>
    <property type="match status" value="1"/>
</dbReference>
<dbReference type="GO" id="GO:0071555">
    <property type="term" value="P:cell wall organization"/>
    <property type="evidence" value="ECO:0007669"/>
    <property type="project" value="UniProtKB-KW"/>
</dbReference>
<evidence type="ECO:0000256" key="8">
    <source>
        <dbReference type="ARBA" id="ARBA00022984"/>
    </source>
</evidence>
<dbReference type="PROSITE" id="PS50975">
    <property type="entry name" value="ATP_GRASP"/>
    <property type="match status" value="1"/>
</dbReference>
<evidence type="ECO:0000256" key="12">
    <source>
        <dbReference type="PROSITE-ProRule" id="PRU00409"/>
    </source>
</evidence>
<comment type="cofactor">
    <cofactor evidence="11">
        <name>Mg(2+)</name>
        <dbReference type="ChEBI" id="CHEBI:18420"/>
    </cofactor>
    <cofactor evidence="11">
        <name>Mn(2+)</name>
        <dbReference type="ChEBI" id="CHEBI:29035"/>
    </cofactor>
    <text evidence="11">Binds 2 magnesium or manganese ions per subunit.</text>
</comment>
<gene>
    <name evidence="10" type="primary">ddl</name>
    <name evidence="14" type="ORF">A3C93_06560</name>
</gene>
<dbReference type="STRING" id="1798664.A3C93_06560"/>
<dbReference type="SUPFAM" id="SSF52440">
    <property type="entry name" value="PreATP-grasp domain"/>
    <property type="match status" value="1"/>
</dbReference>
<reference evidence="14 15" key="1">
    <citation type="journal article" date="2016" name="Nat. Commun.">
        <title>Thousands of microbial genomes shed light on interconnected biogeochemical processes in an aquifer system.</title>
        <authorList>
            <person name="Anantharaman K."/>
            <person name="Brown C.T."/>
            <person name="Hug L.A."/>
            <person name="Sharon I."/>
            <person name="Castelle C.J."/>
            <person name="Probst A.J."/>
            <person name="Thomas B.C."/>
            <person name="Singh A."/>
            <person name="Wilkins M.J."/>
            <person name="Karaoz U."/>
            <person name="Brodie E.L."/>
            <person name="Williams K.H."/>
            <person name="Hubbard S.S."/>
            <person name="Banfield J.F."/>
        </authorList>
    </citation>
    <scope>NUCLEOTIDE SEQUENCE [LARGE SCALE GENOMIC DNA]</scope>
</reference>
<keyword evidence="11" id="KW-0479">Metal-binding</keyword>
<proteinExistence type="inferred from homology"/>
<dbReference type="PANTHER" id="PTHR23132:SF23">
    <property type="entry name" value="D-ALANINE--D-ALANINE LIGASE B"/>
    <property type="match status" value="1"/>
</dbReference>
<dbReference type="GO" id="GO:0009252">
    <property type="term" value="P:peptidoglycan biosynthetic process"/>
    <property type="evidence" value="ECO:0007669"/>
    <property type="project" value="UniProtKB-UniRule"/>
</dbReference>
<dbReference type="Pfam" id="PF07478">
    <property type="entry name" value="Dala_Dala_lig_C"/>
    <property type="match status" value="1"/>
</dbReference>
<dbReference type="GO" id="GO:0005737">
    <property type="term" value="C:cytoplasm"/>
    <property type="evidence" value="ECO:0007669"/>
    <property type="project" value="UniProtKB-SubCell"/>
</dbReference>
<dbReference type="PANTHER" id="PTHR23132">
    <property type="entry name" value="D-ALANINE--D-ALANINE LIGASE"/>
    <property type="match status" value="1"/>
</dbReference>
<comment type="catalytic activity">
    <reaction evidence="10">
        <text>2 D-alanine + ATP = D-alanyl-D-alanine + ADP + phosphate + H(+)</text>
        <dbReference type="Rhea" id="RHEA:11224"/>
        <dbReference type="ChEBI" id="CHEBI:15378"/>
        <dbReference type="ChEBI" id="CHEBI:30616"/>
        <dbReference type="ChEBI" id="CHEBI:43474"/>
        <dbReference type="ChEBI" id="CHEBI:57416"/>
        <dbReference type="ChEBI" id="CHEBI:57822"/>
        <dbReference type="ChEBI" id="CHEBI:456216"/>
        <dbReference type="EC" id="6.3.2.4"/>
    </reaction>
</comment>
<dbReference type="InterPro" id="IPR011095">
    <property type="entry name" value="Dala_Dala_lig_C"/>
</dbReference>
<dbReference type="Gene3D" id="3.40.50.20">
    <property type="match status" value="1"/>
</dbReference>
<feature type="domain" description="ATP-grasp" evidence="13">
    <location>
        <begin position="111"/>
        <end position="312"/>
    </location>
</feature>
<dbReference type="InterPro" id="IPR005905">
    <property type="entry name" value="D_ala_D_ala"/>
</dbReference>
<keyword evidence="5 12" id="KW-0547">Nucleotide-binding</keyword>
<dbReference type="GO" id="GO:0008360">
    <property type="term" value="P:regulation of cell shape"/>
    <property type="evidence" value="ECO:0007669"/>
    <property type="project" value="UniProtKB-KW"/>
</dbReference>
<evidence type="ECO:0000256" key="6">
    <source>
        <dbReference type="ARBA" id="ARBA00022840"/>
    </source>
</evidence>
<dbReference type="AlphaFoldDB" id="A0A1G2DDY8"/>
<dbReference type="UniPathway" id="UPA00219"/>
<dbReference type="InterPro" id="IPR013815">
    <property type="entry name" value="ATP_grasp_subdomain_1"/>
</dbReference>
<dbReference type="InterPro" id="IPR000291">
    <property type="entry name" value="D-Ala_lig_Van_CS"/>
</dbReference>
<evidence type="ECO:0000256" key="5">
    <source>
        <dbReference type="ARBA" id="ARBA00022741"/>
    </source>
</evidence>
<dbReference type="InterPro" id="IPR011761">
    <property type="entry name" value="ATP-grasp"/>
</dbReference>
<dbReference type="NCBIfam" id="NF002378">
    <property type="entry name" value="PRK01372.1"/>
    <property type="match status" value="1"/>
</dbReference>
<evidence type="ECO:0000256" key="10">
    <source>
        <dbReference type="HAMAP-Rule" id="MF_00047"/>
    </source>
</evidence>
<evidence type="ECO:0000259" key="13">
    <source>
        <dbReference type="PROSITE" id="PS50975"/>
    </source>
</evidence>
<dbReference type="PROSITE" id="PS00844">
    <property type="entry name" value="DALA_DALA_LIGASE_2"/>
    <property type="match status" value="1"/>
</dbReference>
<dbReference type="InterPro" id="IPR016185">
    <property type="entry name" value="PreATP-grasp_dom_sf"/>
</dbReference>
<comment type="subcellular location">
    <subcellularLocation>
        <location evidence="1 10">Cytoplasm</location>
    </subcellularLocation>
</comment>
<comment type="pathway">
    <text evidence="10">Cell wall biogenesis; peptidoglycan biosynthesis.</text>
</comment>
<evidence type="ECO:0000256" key="1">
    <source>
        <dbReference type="ARBA" id="ARBA00004496"/>
    </source>
</evidence>
<dbReference type="GO" id="GO:0008716">
    <property type="term" value="F:D-alanine-D-alanine ligase activity"/>
    <property type="evidence" value="ECO:0007669"/>
    <property type="project" value="UniProtKB-UniRule"/>
</dbReference>
<evidence type="ECO:0000256" key="11">
    <source>
        <dbReference type="PIRSR" id="PIRSR039102-3"/>
    </source>
</evidence>
<keyword evidence="11" id="KW-0464">Manganese</keyword>
<feature type="binding site" evidence="11">
    <location>
        <position position="281"/>
    </location>
    <ligand>
        <name>Mg(2+)</name>
        <dbReference type="ChEBI" id="CHEBI:18420"/>
        <label>1</label>
    </ligand>
</feature>
<dbReference type="Proteomes" id="UP000178636">
    <property type="component" value="Unassembled WGS sequence"/>
</dbReference>
<dbReference type="EC" id="6.3.2.4" evidence="10"/>
<sequence>MQRIRVGVVRGGPSPEYAISLKTGENVLKNLDQGKYAPMDVLLTTRGEWYMNGARVDLGTLAEQVDVVWNALHGTFGEDGKVQQLFESFGIPYTGSGVLASAIGMNKELAKERFSVAGLRTPLGEVVNSEEDLSDAAFRRFQHGHLPVMVKPLASGSSVGITLARSFSELAGAIEKASQHGDVLIEEYVEGTDATVGVVDEGEGDHFALHPVEILPPEANAFYDYDAKYGGESEMICPGRFDADISTALREMAIKAHRAIGARHYSRTDFVVSPKGIYVLEINTLPGLSVLFPRSLRAGGVEFPEFLDHVVGLALAGR</sequence>
<comment type="similarity">
    <text evidence="2 10">Belongs to the D-alanine--D-alanine ligase family.</text>
</comment>
<keyword evidence="11" id="KW-0460">Magnesium</keyword>
<organism evidence="14 15">
    <name type="scientific">Candidatus Lloydbacteria bacterium RIFCSPHIGHO2_02_FULL_54_17</name>
    <dbReference type="NCBI Taxonomy" id="1798664"/>
    <lineage>
        <taxon>Bacteria</taxon>
        <taxon>Candidatus Lloydiibacteriota</taxon>
    </lineage>
</organism>
<dbReference type="Gene3D" id="3.30.470.20">
    <property type="entry name" value="ATP-grasp fold, B domain"/>
    <property type="match status" value="1"/>
</dbReference>
<name>A0A1G2DDY8_9BACT</name>
<comment type="caution">
    <text evidence="14">The sequence shown here is derived from an EMBL/GenBank/DDBJ whole genome shotgun (WGS) entry which is preliminary data.</text>
</comment>
<comment type="function">
    <text evidence="10">Cell wall formation.</text>
</comment>
<evidence type="ECO:0000256" key="9">
    <source>
        <dbReference type="ARBA" id="ARBA00023316"/>
    </source>
</evidence>
<dbReference type="Gene3D" id="3.30.1490.20">
    <property type="entry name" value="ATP-grasp fold, A domain"/>
    <property type="match status" value="1"/>
</dbReference>
<keyword evidence="6 12" id="KW-0067">ATP-binding</keyword>
<dbReference type="SUPFAM" id="SSF56059">
    <property type="entry name" value="Glutathione synthetase ATP-binding domain-like"/>
    <property type="match status" value="1"/>
</dbReference>
<evidence type="ECO:0000256" key="2">
    <source>
        <dbReference type="ARBA" id="ARBA00010871"/>
    </source>
</evidence>
<keyword evidence="9 10" id="KW-0961">Cell wall biogenesis/degradation</keyword>
<dbReference type="GO" id="GO:0005524">
    <property type="term" value="F:ATP binding"/>
    <property type="evidence" value="ECO:0007669"/>
    <property type="project" value="UniProtKB-UniRule"/>
</dbReference>
<keyword evidence="4 10" id="KW-0436">Ligase</keyword>
<dbReference type="HAMAP" id="MF_00047">
    <property type="entry name" value="Dala_Dala_lig"/>
    <property type="match status" value="1"/>
</dbReference>